<dbReference type="InterPro" id="IPR006860">
    <property type="entry name" value="FecR"/>
</dbReference>
<dbReference type="Pfam" id="PF16344">
    <property type="entry name" value="FecR_C"/>
    <property type="match status" value="1"/>
</dbReference>
<accession>A0A173MEK8</accession>
<feature type="transmembrane region" description="Helical" evidence="1">
    <location>
        <begin position="78"/>
        <end position="99"/>
    </location>
</feature>
<evidence type="ECO:0000256" key="1">
    <source>
        <dbReference type="SAM" id="Phobius"/>
    </source>
</evidence>
<dbReference type="PANTHER" id="PTHR30273">
    <property type="entry name" value="PERIPLASMIC SIGNAL SENSOR AND SIGMA FACTOR ACTIVATOR FECR-RELATED"/>
    <property type="match status" value="1"/>
</dbReference>
<evidence type="ECO:0000259" key="2">
    <source>
        <dbReference type="Pfam" id="PF04773"/>
    </source>
</evidence>
<evidence type="ECO:0000259" key="3">
    <source>
        <dbReference type="Pfam" id="PF16344"/>
    </source>
</evidence>
<organism evidence="4 5">
    <name type="scientific">Filimonas lacunae</name>
    <dbReference type="NCBI Taxonomy" id="477680"/>
    <lineage>
        <taxon>Bacteria</taxon>
        <taxon>Pseudomonadati</taxon>
        <taxon>Bacteroidota</taxon>
        <taxon>Chitinophagia</taxon>
        <taxon>Chitinophagales</taxon>
        <taxon>Chitinophagaceae</taxon>
        <taxon>Filimonas</taxon>
    </lineage>
</organism>
<sequence>MTTEQEKRINQLLDKYLAGTSTPEENQLVDEWYNSLAMVEDIRLQQPAFMAAAEQQLRAGLPDLPASISNQRAVIRRLYRWTAAAAAMVAGIVLSWAGYRWYNVHAHRTNMATAMHTHRRELKKLVLPDGSTVWMNEFSTLEWNTDFNKNSRVVKLNGEARFDIAPQAGKPFRVQVGNTVTTVLGTVFNVEGYEQEQSIKVALLSGKVRFEKDSSNNKPVVLTPGSMVTYNRLSGNSLVTSTGSTAVDAWMDGAIVFNEVPVEEALRRLARHFDWTIKWQHPLPVDGTTVTALFRRETPEQILQGIALTNQVKYTLKDKQLTILGTD</sequence>
<gene>
    <name evidence="4" type="ORF">SAMN05421788_10677</name>
</gene>
<dbReference type="STRING" id="477680.SAMN05421788_10677"/>
<keyword evidence="1" id="KW-1133">Transmembrane helix</keyword>
<dbReference type="InterPro" id="IPR032508">
    <property type="entry name" value="FecR_C"/>
</dbReference>
<reference evidence="5" key="1">
    <citation type="submission" date="2017-01" db="EMBL/GenBank/DDBJ databases">
        <authorList>
            <person name="Varghese N."/>
            <person name="Submissions S."/>
        </authorList>
    </citation>
    <scope>NUCLEOTIDE SEQUENCE [LARGE SCALE GENOMIC DNA]</scope>
    <source>
        <strain evidence="5">DSM 21054</strain>
    </source>
</reference>
<name>A0A173MEK8_9BACT</name>
<dbReference type="Gene3D" id="3.55.50.30">
    <property type="match status" value="1"/>
</dbReference>
<keyword evidence="1" id="KW-0812">Transmembrane</keyword>
<dbReference type="PANTHER" id="PTHR30273:SF2">
    <property type="entry name" value="PROTEIN FECR"/>
    <property type="match status" value="1"/>
</dbReference>
<dbReference type="Gene3D" id="2.60.120.1440">
    <property type="match status" value="1"/>
</dbReference>
<dbReference type="InterPro" id="IPR012373">
    <property type="entry name" value="Ferrdict_sens_TM"/>
</dbReference>
<feature type="domain" description="FecR protein" evidence="2">
    <location>
        <begin position="115"/>
        <end position="209"/>
    </location>
</feature>
<dbReference type="EMBL" id="FTOR01000006">
    <property type="protein sequence ID" value="SIT24147.1"/>
    <property type="molecule type" value="Genomic_DNA"/>
</dbReference>
<evidence type="ECO:0000313" key="5">
    <source>
        <dbReference type="Proteomes" id="UP000186917"/>
    </source>
</evidence>
<proteinExistence type="predicted"/>
<dbReference type="Pfam" id="PF04773">
    <property type="entry name" value="FecR"/>
    <property type="match status" value="1"/>
</dbReference>
<dbReference type="GO" id="GO:0016989">
    <property type="term" value="F:sigma factor antagonist activity"/>
    <property type="evidence" value="ECO:0007669"/>
    <property type="project" value="TreeGrafter"/>
</dbReference>
<dbReference type="AlphaFoldDB" id="A0A173MEK8"/>
<protein>
    <submittedName>
        <fullName evidence="4">FecR family protein</fullName>
    </submittedName>
</protein>
<evidence type="ECO:0000313" key="4">
    <source>
        <dbReference type="EMBL" id="SIT24147.1"/>
    </source>
</evidence>
<dbReference type="RefSeq" id="WP_076380295.1">
    <property type="nucleotide sequence ID" value="NZ_AP017422.1"/>
</dbReference>
<dbReference type="PIRSF" id="PIRSF018266">
    <property type="entry name" value="FecR"/>
    <property type="match status" value="1"/>
</dbReference>
<dbReference type="KEGG" id="fln:FLA_2020"/>
<dbReference type="Proteomes" id="UP000186917">
    <property type="component" value="Unassembled WGS sequence"/>
</dbReference>
<keyword evidence="1" id="KW-0472">Membrane</keyword>
<feature type="domain" description="Protein FecR C-terminal" evidence="3">
    <location>
        <begin position="255"/>
        <end position="323"/>
    </location>
</feature>
<keyword evidence="5" id="KW-1185">Reference proteome</keyword>